<name>A0A9N7VZE5_PLEPL</name>
<sequence length="171" mass="18741">GSNTDAWNLAEECRAPESSTVPGDTIWISASFHVSSSPVHLHFALCYFCASTFCFLPVRKRCRDEAADEENTETPDDSSGAGGKPDRGEKHHRASRRLQGQFVVLGAGGGASGIEPQTTDTCIYWELNLKPLSLYLFSPPSISPSIHCPTPRSTSLSHFTPRRFPKDEDTK</sequence>
<keyword evidence="4" id="KW-1185">Reference proteome</keyword>
<organism evidence="3 4">
    <name type="scientific">Pleuronectes platessa</name>
    <name type="common">European plaice</name>
    <dbReference type="NCBI Taxonomy" id="8262"/>
    <lineage>
        <taxon>Eukaryota</taxon>
        <taxon>Metazoa</taxon>
        <taxon>Chordata</taxon>
        <taxon>Craniata</taxon>
        <taxon>Vertebrata</taxon>
        <taxon>Euteleostomi</taxon>
        <taxon>Actinopterygii</taxon>
        <taxon>Neopterygii</taxon>
        <taxon>Teleostei</taxon>
        <taxon>Neoteleostei</taxon>
        <taxon>Acanthomorphata</taxon>
        <taxon>Carangaria</taxon>
        <taxon>Pleuronectiformes</taxon>
        <taxon>Pleuronectoidei</taxon>
        <taxon>Pleuronectidae</taxon>
        <taxon>Pleuronectes</taxon>
    </lineage>
</organism>
<feature type="region of interest" description="Disordered" evidence="1">
    <location>
        <begin position="67"/>
        <end position="95"/>
    </location>
</feature>
<dbReference type="EMBL" id="CADEAL010004367">
    <property type="protein sequence ID" value="CAB1457977.1"/>
    <property type="molecule type" value="Genomic_DNA"/>
</dbReference>
<proteinExistence type="predicted"/>
<comment type="caution">
    <text evidence="3">The sequence shown here is derived from an EMBL/GenBank/DDBJ whole genome shotgun (WGS) entry which is preliminary data.</text>
</comment>
<dbReference type="Proteomes" id="UP001153269">
    <property type="component" value="Unassembled WGS sequence"/>
</dbReference>
<keyword evidence="2" id="KW-1133">Transmembrane helix</keyword>
<keyword evidence="2" id="KW-0472">Membrane</keyword>
<protein>
    <submittedName>
        <fullName evidence="3">Uncharacterized protein</fullName>
    </submittedName>
</protein>
<reference evidence="3" key="1">
    <citation type="submission" date="2020-03" db="EMBL/GenBank/DDBJ databases">
        <authorList>
            <person name="Weist P."/>
        </authorList>
    </citation>
    <scope>NUCLEOTIDE SEQUENCE</scope>
</reference>
<evidence type="ECO:0000256" key="2">
    <source>
        <dbReference type="SAM" id="Phobius"/>
    </source>
</evidence>
<feature type="transmembrane region" description="Helical" evidence="2">
    <location>
        <begin position="39"/>
        <end position="58"/>
    </location>
</feature>
<gene>
    <name evidence="3" type="ORF">PLEPLA_LOCUS45805</name>
</gene>
<keyword evidence="2" id="KW-0812">Transmembrane</keyword>
<feature type="non-terminal residue" evidence="3">
    <location>
        <position position="171"/>
    </location>
</feature>
<accession>A0A9N7VZE5</accession>
<feature type="compositionally biased region" description="Acidic residues" evidence="1">
    <location>
        <begin position="67"/>
        <end position="76"/>
    </location>
</feature>
<evidence type="ECO:0000313" key="4">
    <source>
        <dbReference type="Proteomes" id="UP001153269"/>
    </source>
</evidence>
<evidence type="ECO:0000256" key="1">
    <source>
        <dbReference type="SAM" id="MobiDB-lite"/>
    </source>
</evidence>
<dbReference type="AlphaFoldDB" id="A0A9N7VZE5"/>
<evidence type="ECO:0000313" key="3">
    <source>
        <dbReference type="EMBL" id="CAB1457977.1"/>
    </source>
</evidence>
<feature type="region of interest" description="Disordered" evidence="1">
    <location>
        <begin position="147"/>
        <end position="171"/>
    </location>
</feature>